<dbReference type="Proteomes" id="UP000555411">
    <property type="component" value="Unassembled WGS sequence"/>
</dbReference>
<dbReference type="CDD" id="cd16438">
    <property type="entry name" value="beta_Kdo_transferase_KpsS_like"/>
    <property type="match status" value="1"/>
</dbReference>
<proteinExistence type="predicted"/>
<keyword evidence="2" id="KW-1185">Reference proteome</keyword>
<organism evidence="1 2">
    <name type="scientific">Paragemmobacter straminiformis</name>
    <dbReference type="NCBI Taxonomy" id="2045119"/>
    <lineage>
        <taxon>Bacteria</taxon>
        <taxon>Pseudomonadati</taxon>
        <taxon>Pseudomonadota</taxon>
        <taxon>Alphaproteobacteria</taxon>
        <taxon>Rhodobacterales</taxon>
        <taxon>Paracoccaceae</taxon>
        <taxon>Paragemmobacter</taxon>
    </lineage>
</organism>
<comment type="caution">
    <text evidence="1">The sequence shown here is derived from an EMBL/GenBank/DDBJ whole genome shotgun (WGS) entry which is preliminary data.</text>
</comment>
<dbReference type="InterPro" id="IPR007833">
    <property type="entry name" value="Capsule_polysaccharide_synth"/>
</dbReference>
<accession>A0A842I751</accession>
<reference evidence="1 2" key="1">
    <citation type="journal article" date="2017" name="Int. J. Syst. Evol. Microbiol.">
        <title>Gemmobacter straminiformis sp. nov., isolated from an artificial fountain.</title>
        <authorList>
            <person name="Kang J.Y."/>
            <person name="Kim M.J."/>
            <person name="Chun J."/>
            <person name="Son K.P."/>
            <person name="Jahng K.Y."/>
        </authorList>
    </citation>
    <scope>NUCLEOTIDE SEQUENCE [LARGE SCALE GENOMIC DNA]</scope>
    <source>
        <strain evidence="1 2">CAM-8</strain>
    </source>
</reference>
<dbReference type="Pfam" id="PF05159">
    <property type="entry name" value="Capsule_synth"/>
    <property type="match status" value="1"/>
</dbReference>
<dbReference type="EMBL" id="JACLQD010000001">
    <property type="protein sequence ID" value="MBC2834808.1"/>
    <property type="molecule type" value="Genomic_DNA"/>
</dbReference>
<evidence type="ECO:0000313" key="1">
    <source>
        <dbReference type="EMBL" id="MBC2834808.1"/>
    </source>
</evidence>
<dbReference type="GO" id="GO:0015774">
    <property type="term" value="P:polysaccharide transport"/>
    <property type="evidence" value="ECO:0007669"/>
    <property type="project" value="InterPro"/>
</dbReference>
<dbReference type="GO" id="GO:0000271">
    <property type="term" value="P:polysaccharide biosynthetic process"/>
    <property type="evidence" value="ECO:0007669"/>
    <property type="project" value="InterPro"/>
</dbReference>
<dbReference type="RefSeq" id="WP_185796378.1">
    <property type="nucleotide sequence ID" value="NZ_JACLQD010000001.1"/>
</dbReference>
<name>A0A842I751_9RHOB</name>
<protein>
    <submittedName>
        <fullName evidence="1">Nitrogen fixation protein FixF</fullName>
    </submittedName>
</protein>
<gene>
    <name evidence="1" type="ORF">H7F16_04770</name>
</gene>
<dbReference type="SUPFAM" id="SSF53756">
    <property type="entry name" value="UDP-Glycosyltransferase/glycogen phosphorylase"/>
    <property type="match status" value="1"/>
</dbReference>
<evidence type="ECO:0000313" key="2">
    <source>
        <dbReference type="Proteomes" id="UP000555411"/>
    </source>
</evidence>
<sequence length="395" mass="42554">MAHYRKLGTPALAAFEPVLGDRLESVPVSLPALLRGLSRRLGPLGALRLCLRALRNGAAPPDIRALVAGNLTRKQIRLPALFGLRPVAATYLHLKGAEAALLRDLLRLDTQAGRIDIIFNGSVYPESVLAAVADPSARVLVEAGFLPRTLQIDPTGLNGANSVPRDPAFYLDSDTDFAAAGLPETIGRRAAKSQHAPVTLPPDFVFVPFQVPSDMQITLHSPWLRDMGHFLAVLRDTADRNPHQTFVVKEHPSFRASVIGLFPPHPRILFANGNETASLIAAARAVLTINSTVGIEALQAAKPVITLGTACYAIAGLTLQAHDPATLDAALARHDWRPDERLRRQFLGFLKNVYLVPGTLAQPPADLAQAIAARLTGALSAWHIPGDENPRRRHG</sequence>
<dbReference type="AlphaFoldDB" id="A0A842I751"/>